<feature type="non-terminal residue" evidence="3">
    <location>
        <position position="388"/>
    </location>
</feature>
<reference evidence="3 4" key="1">
    <citation type="submission" date="2017-02" db="EMBL/GenBank/DDBJ databases">
        <title>Clonality and virulence of isolates of VRE in Hematopoietic Stem Cell Transplanted (HSCT) patients.</title>
        <authorList>
            <person name="Marchi A.P."/>
            <person name="Martins R.C."/>
            <person name="Marie S.K."/>
            <person name="Levin A.S."/>
            <person name="Costa S.F."/>
        </authorList>
    </citation>
    <scope>NUCLEOTIDE SEQUENCE [LARGE SCALE GENOMIC DNA]</scope>
    <source>
        <strain evidence="3 4">LIM1759</strain>
    </source>
</reference>
<dbReference type="NCBIfam" id="TIGR02675">
    <property type="entry name" value="tape_meas_nterm"/>
    <property type="match status" value="1"/>
</dbReference>
<keyword evidence="1" id="KW-0472">Membrane</keyword>
<dbReference type="Proteomes" id="UP000191171">
    <property type="component" value="Unassembled WGS sequence"/>
</dbReference>
<sequence>MILDESGFTAGMNNAVKKLNSFDETIERKSRNSGSSLGSIWKIFAGSFLASGVTRIVGAGFDLIKGSISGAVDRVDTMNNALRNFQNMGFSNSEIMKNIGKNGLLSQGIQGLPTALNDAISHVQLLASSTGDLTRSTQIFKALNDGILGFGGSTDQVNEAVIQLSQSFSNGKVDAQTWNSMINAQLGPTLSAIAKKMGITMGDLKEGLSQGKISVEEFQNQLIEMDTKGGGGLKSLSQIAKDSTKGIKTSIQNAKTAVTRGVGEVIEGLNKALVDSDLGGFKGIIDKVGSSMESFLKVIAANIPTAVSFLSNLFNEIQKFGSALKFMMPFLVPAATAFGAFMFQLKGIPAIIKSFNNFKNAIIGVGNSLKIMGAIAAANSFVLIIGAV</sequence>
<proteinExistence type="predicted"/>
<dbReference type="InterPro" id="IPR013491">
    <property type="entry name" value="Tape_meas_N"/>
</dbReference>
<keyword evidence="1" id="KW-1133">Transmembrane helix</keyword>
<gene>
    <name evidence="3" type="ORF">B1P95_14715</name>
</gene>
<evidence type="ECO:0000256" key="1">
    <source>
        <dbReference type="SAM" id="Phobius"/>
    </source>
</evidence>
<feature type="domain" description="Tape measure protein N-terminal" evidence="2">
    <location>
        <begin position="70"/>
        <end position="266"/>
    </location>
</feature>
<evidence type="ECO:0000313" key="3">
    <source>
        <dbReference type="EMBL" id="OOL79791.1"/>
    </source>
</evidence>
<accession>A0A1S8KJQ0</accession>
<name>A0A1S8KJQ0_ENTFC</name>
<feature type="transmembrane region" description="Helical" evidence="1">
    <location>
        <begin position="369"/>
        <end position="387"/>
    </location>
</feature>
<dbReference type="EMBL" id="MVGJ01000165">
    <property type="protein sequence ID" value="OOL79791.1"/>
    <property type="molecule type" value="Genomic_DNA"/>
</dbReference>
<feature type="transmembrane region" description="Helical" evidence="1">
    <location>
        <begin position="326"/>
        <end position="348"/>
    </location>
</feature>
<organism evidence="3 4">
    <name type="scientific">Enterococcus faecium</name>
    <name type="common">Streptococcus faecium</name>
    <dbReference type="NCBI Taxonomy" id="1352"/>
    <lineage>
        <taxon>Bacteria</taxon>
        <taxon>Bacillati</taxon>
        <taxon>Bacillota</taxon>
        <taxon>Bacilli</taxon>
        <taxon>Lactobacillales</taxon>
        <taxon>Enterococcaceae</taxon>
        <taxon>Enterococcus</taxon>
    </lineage>
</organism>
<comment type="caution">
    <text evidence="3">The sequence shown here is derived from an EMBL/GenBank/DDBJ whole genome shotgun (WGS) entry which is preliminary data.</text>
</comment>
<keyword evidence="1" id="KW-0812">Transmembrane</keyword>
<dbReference type="Pfam" id="PF20155">
    <property type="entry name" value="TMP_3"/>
    <property type="match status" value="1"/>
</dbReference>
<evidence type="ECO:0000259" key="2">
    <source>
        <dbReference type="Pfam" id="PF20155"/>
    </source>
</evidence>
<evidence type="ECO:0000313" key="4">
    <source>
        <dbReference type="Proteomes" id="UP000191171"/>
    </source>
</evidence>
<protein>
    <submittedName>
        <fullName evidence="3">Phage tail tape measure protein</fullName>
    </submittedName>
</protein>
<dbReference type="AlphaFoldDB" id="A0A1S8KJQ0"/>